<evidence type="ECO:0000313" key="1">
    <source>
        <dbReference type="EMBL" id="AQT28794.1"/>
    </source>
</evidence>
<name>A0A1S6L3N1_9CAUD</name>
<dbReference type="Proteomes" id="UP000221250">
    <property type="component" value="Segment"/>
</dbReference>
<protein>
    <submittedName>
        <fullName evidence="1">Uncharacterized protein</fullName>
    </submittedName>
</protein>
<dbReference type="EMBL" id="KY448244">
    <property type="protein sequence ID" value="AQT28794.1"/>
    <property type="molecule type" value="Genomic_DNA"/>
</dbReference>
<keyword evidence="2" id="KW-1185">Reference proteome</keyword>
<reference evidence="1 2" key="1">
    <citation type="submission" date="2017-01" db="EMBL/GenBank/DDBJ databases">
        <authorList>
            <person name="Mah S.A."/>
            <person name="Swanson W.J."/>
            <person name="Moy G.W."/>
            <person name="Vacquier V.D."/>
        </authorList>
    </citation>
    <scope>NUCLEOTIDE SEQUENCE [LARGE SCALE GENOMIC DNA]</scope>
</reference>
<evidence type="ECO:0000313" key="2">
    <source>
        <dbReference type="Proteomes" id="UP000221250"/>
    </source>
</evidence>
<proteinExistence type="predicted"/>
<accession>A0A1S6L3N1</accession>
<organism evidence="1 2">
    <name type="scientific">Erwinia phage vB_EamM_Yoloswag</name>
    <dbReference type="NCBI Taxonomy" id="1958956"/>
    <lineage>
        <taxon>Viruses</taxon>
        <taxon>Duplodnaviria</taxon>
        <taxon>Heunggongvirae</taxon>
        <taxon>Uroviricota</taxon>
        <taxon>Caudoviricetes</taxon>
        <taxon>Yoloswagvirus</taxon>
        <taxon>Yoloswagvirus yoloswag</taxon>
    </lineage>
</organism>
<sequence>MKNKHMTFPVVKGTERWPVPLFDIPDMHIGIELTSEQRNAMDCAVSKLRQLSKDRDFCTKYGTKFVASQGDSF</sequence>
<gene>
    <name evidence="1" type="ORF">YOLOSWAG_326</name>
</gene>